<evidence type="ECO:0000313" key="4">
    <source>
        <dbReference type="Proteomes" id="UP000054498"/>
    </source>
</evidence>
<evidence type="ECO:0000259" key="2">
    <source>
        <dbReference type="PROSITE" id="PS50191"/>
    </source>
</evidence>
<dbReference type="InterPro" id="IPR001251">
    <property type="entry name" value="CRAL-TRIO_dom"/>
</dbReference>
<evidence type="ECO:0000256" key="1">
    <source>
        <dbReference type="SAM" id="MobiDB-lite"/>
    </source>
</evidence>
<gene>
    <name evidence="3" type="ORF">MNEG_12466</name>
</gene>
<organism evidence="3 4">
    <name type="scientific">Monoraphidium neglectum</name>
    <dbReference type="NCBI Taxonomy" id="145388"/>
    <lineage>
        <taxon>Eukaryota</taxon>
        <taxon>Viridiplantae</taxon>
        <taxon>Chlorophyta</taxon>
        <taxon>core chlorophytes</taxon>
        <taxon>Chlorophyceae</taxon>
        <taxon>CS clade</taxon>
        <taxon>Sphaeropleales</taxon>
        <taxon>Selenastraceae</taxon>
        <taxon>Monoraphidium</taxon>
    </lineage>
</organism>
<feature type="region of interest" description="Disordered" evidence="1">
    <location>
        <begin position="319"/>
        <end position="351"/>
    </location>
</feature>
<feature type="domain" description="CRAL-TRIO" evidence="2">
    <location>
        <begin position="138"/>
        <end position="304"/>
    </location>
</feature>
<dbReference type="AlphaFoldDB" id="A0A0D2J6Q4"/>
<name>A0A0D2J6Q4_9CHLO</name>
<proteinExistence type="predicted"/>
<reference evidence="3 4" key="1">
    <citation type="journal article" date="2013" name="BMC Genomics">
        <title>Reconstruction of the lipid metabolism for the microalga Monoraphidium neglectum from its genome sequence reveals characteristics suitable for biofuel production.</title>
        <authorList>
            <person name="Bogen C."/>
            <person name="Al-Dilaimi A."/>
            <person name="Albersmeier A."/>
            <person name="Wichmann J."/>
            <person name="Grundmann M."/>
            <person name="Rupp O."/>
            <person name="Lauersen K.J."/>
            <person name="Blifernez-Klassen O."/>
            <person name="Kalinowski J."/>
            <person name="Goesmann A."/>
            <person name="Mussgnug J.H."/>
            <person name="Kruse O."/>
        </authorList>
    </citation>
    <scope>NUCLEOTIDE SEQUENCE [LARGE SCALE GENOMIC DNA]</scope>
    <source>
        <strain evidence="3 4">SAG 48.87</strain>
    </source>
</reference>
<keyword evidence="4" id="KW-1185">Reference proteome</keyword>
<feature type="compositionally biased region" description="Low complexity" evidence="1">
    <location>
        <begin position="319"/>
        <end position="328"/>
    </location>
</feature>
<dbReference type="PANTHER" id="PTHR46277:SF3">
    <property type="entry name" value="BINDING PROTEIN, PUTATIVE-RELATED"/>
    <property type="match status" value="1"/>
</dbReference>
<feature type="region of interest" description="Disordered" evidence="1">
    <location>
        <begin position="1"/>
        <end position="20"/>
    </location>
</feature>
<dbReference type="SUPFAM" id="SSF52087">
    <property type="entry name" value="CRAL/TRIO domain"/>
    <property type="match status" value="1"/>
</dbReference>
<dbReference type="PROSITE" id="PS50191">
    <property type="entry name" value="CRAL_TRIO"/>
    <property type="match status" value="1"/>
</dbReference>
<dbReference type="CDD" id="cd00170">
    <property type="entry name" value="SEC14"/>
    <property type="match status" value="1"/>
</dbReference>
<dbReference type="RefSeq" id="XP_013894517.1">
    <property type="nucleotide sequence ID" value="XM_014039063.1"/>
</dbReference>
<protein>
    <recommendedName>
        <fullName evidence="2">CRAL-TRIO domain-containing protein</fullName>
    </recommendedName>
</protein>
<dbReference type="KEGG" id="mng:MNEG_12466"/>
<dbReference type="Proteomes" id="UP000054498">
    <property type="component" value="Unassembled WGS sequence"/>
</dbReference>
<accession>A0A0D2J6Q4</accession>
<dbReference type="SUPFAM" id="SSF46938">
    <property type="entry name" value="CRAL/TRIO N-terminal domain"/>
    <property type="match status" value="1"/>
</dbReference>
<dbReference type="GeneID" id="25729831"/>
<evidence type="ECO:0000313" key="3">
    <source>
        <dbReference type="EMBL" id="KIY95497.1"/>
    </source>
</evidence>
<sequence>MNVLRRQSPPGSSGSDSDIRCDIDVVSKGVDAPCTAAVPLAPATRAHKAPSARRGRAPGFAPSPEELEQLITAVDAALPGGREQVHRQLVSGGEEGVTQTQLRRWLRARGWDPAKAGRDLAAHAAWRAEFVPGGRIQEAEVANEIAQGKVFLQGPDRNGRGISIFIGGKHFPRVDARECHRFIYYAIDATIALADPARNPAGRTTGVLCMKDFGWRNLDVMGGINIARAVHLHYVERLDALYIHGTSAAFQRCYKLVEPFIDPVTRSKIVLLPADEAAAREILDKGLGLENLPPFLGGTAELRPIDDAWAVILAQRAQQAQQEGQPNGAGEGVRANMGERDAGSDEEFFEA</sequence>
<dbReference type="InterPro" id="IPR036273">
    <property type="entry name" value="CRAL/TRIO_N_dom_sf"/>
</dbReference>
<dbReference type="PANTHER" id="PTHR46277">
    <property type="entry name" value="OS03G0850700 PROTEIN"/>
    <property type="match status" value="1"/>
</dbReference>
<dbReference type="SMART" id="SM00516">
    <property type="entry name" value="SEC14"/>
    <property type="match status" value="1"/>
</dbReference>
<dbReference type="EMBL" id="KK103478">
    <property type="protein sequence ID" value="KIY95497.1"/>
    <property type="molecule type" value="Genomic_DNA"/>
</dbReference>
<dbReference type="InterPro" id="IPR036865">
    <property type="entry name" value="CRAL-TRIO_dom_sf"/>
</dbReference>
<dbReference type="OrthoDB" id="1434354at2759"/>
<dbReference type="Gene3D" id="3.40.525.10">
    <property type="entry name" value="CRAL-TRIO lipid binding domain"/>
    <property type="match status" value="1"/>
</dbReference>
<dbReference type="Pfam" id="PF00650">
    <property type="entry name" value="CRAL_TRIO"/>
    <property type="match status" value="1"/>
</dbReference>